<keyword evidence="2" id="KW-1185">Reference proteome</keyword>
<gene>
    <name evidence="1" type="ORF">EAH86_16535</name>
</gene>
<dbReference type="SUPFAM" id="SSF53756">
    <property type="entry name" value="UDP-Glycosyltransferase/glycogen phosphorylase"/>
    <property type="match status" value="1"/>
</dbReference>
<sequence>MAAGRWDDLVVVCGSSWWDGTPLLEQHITQELSRFGPVLYVDPPTSVLTRFRSREAARASATGLRHVADNIAVLSPRVPPLMERPGSKAAGVAATRRQLKAAVRQLGSNRVDTVVVTSFDPLLGFLGERCSVYYAKDDYLAAAELVGMGARRIRRWVDRLTTAADVVVAVSPTLVETLAARGVSAVLIPNGCEPGLFARTPAPGPQSAPVAAYLGHLSDRVDLGLLEAVADRGIRLKVIGPRQETLSGGRFDALLERHNVAWLDVVPYRELPDVLGDVTTCLLPYGDTSFNRASFPLKLLEYLAAGRRVVSTGLPAARWLDTGLIDLADGAEDFAERTSLSLTTILADDEIARRRAFAAGHTWESRAAALLEATGRTTRAELTA</sequence>
<name>A0A502CJL2_9MICO</name>
<proteinExistence type="predicted"/>
<dbReference type="EMBL" id="RCZM01000006">
    <property type="protein sequence ID" value="TPG13845.1"/>
    <property type="molecule type" value="Genomic_DNA"/>
</dbReference>
<dbReference type="AlphaFoldDB" id="A0A502CJL2"/>
<protein>
    <submittedName>
        <fullName evidence="1">Glycosyltransferase</fullName>
    </submittedName>
</protein>
<dbReference type="GO" id="GO:0016740">
    <property type="term" value="F:transferase activity"/>
    <property type="evidence" value="ECO:0007669"/>
    <property type="project" value="UniProtKB-KW"/>
</dbReference>
<reference evidence="1 2" key="1">
    <citation type="journal article" date="2019" name="Environ. Microbiol.">
        <title>Species interactions and distinct microbial communities in high Arctic permafrost affected cryosols are associated with the CH4 and CO2 gas fluxes.</title>
        <authorList>
            <person name="Altshuler I."/>
            <person name="Hamel J."/>
            <person name="Turney S."/>
            <person name="Magnuson E."/>
            <person name="Levesque R."/>
            <person name="Greer C."/>
            <person name="Whyte L.G."/>
        </authorList>
    </citation>
    <scope>NUCLEOTIDE SEQUENCE [LARGE SCALE GENOMIC DNA]</scope>
    <source>
        <strain evidence="1 2">S9.3A</strain>
    </source>
</reference>
<accession>A0A502CJL2</accession>
<organism evidence="1 2">
    <name type="scientific">Pedococcus bigeumensis</name>
    <dbReference type="NCBI Taxonomy" id="433644"/>
    <lineage>
        <taxon>Bacteria</taxon>
        <taxon>Bacillati</taxon>
        <taxon>Actinomycetota</taxon>
        <taxon>Actinomycetes</taxon>
        <taxon>Micrococcales</taxon>
        <taxon>Intrasporangiaceae</taxon>
        <taxon>Pedococcus</taxon>
    </lineage>
</organism>
<evidence type="ECO:0000313" key="2">
    <source>
        <dbReference type="Proteomes" id="UP000317722"/>
    </source>
</evidence>
<keyword evidence="1" id="KW-0808">Transferase</keyword>
<evidence type="ECO:0000313" key="1">
    <source>
        <dbReference type="EMBL" id="TPG13845.1"/>
    </source>
</evidence>
<dbReference type="Proteomes" id="UP000317722">
    <property type="component" value="Unassembled WGS sequence"/>
</dbReference>
<comment type="caution">
    <text evidence="1">The sequence shown here is derived from an EMBL/GenBank/DDBJ whole genome shotgun (WGS) entry which is preliminary data.</text>
</comment>
<dbReference type="Pfam" id="PF13692">
    <property type="entry name" value="Glyco_trans_1_4"/>
    <property type="match status" value="1"/>
</dbReference>
<dbReference type="Gene3D" id="3.40.50.2000">
    <property type="entry name" value="Glycogen Phosphorylase B"/>
    <property type="match status" value="1"/>
</dbReference>